<dbReference type="KEGG" id="clup:CLUP02_09948"/>
<proteinExistence type="predicted"/>
<feature type="region of interest" description="Disordered" evidence="1">
    <location>
        <begin position="196"/>
        <end position="220"/>
    </location>
</feature>
<gene>
    <name evidence="2" type="ORF">CLUP02_09948</name>
</gene>
<feature type="compositionally biased region" description="Polar residues" evidence="1">
    <location>
        <begin position="249"/>
        <end position="272"/>
    </location>
</feature>
<dbReference type="Proteomes" id="UP000830671">
    <property type="component" value="Chromosome 5"/>
</dbReference>
<evidence type="ECO:0000313" key="3">
    <source>
        <dbReference type="Proteomes" id="UP000830671"/>
    </source>
</evidence>
<dbReference type="EMBL" id="CP019477">
    <property type="protein sequence ID" value="UQC84451.1"/>
    <property type="molecule type" value="Genomic_DNA"/>
</dbReference>
<sequence length="335" mass="38558">MSVEPPVLFHLCHHPKYHADLPEYLTYPTLYRHTQYMMAARQKGRIEFVTQPSSWFLSSSIDEAAHRVEDQLGSSRSSTTEISITIVFSFASLSYLAPYQLQSHESGMVARAELPRMCYSVPHMRCQTHPVYKSPASYKSHFLGGTLWLLISSISGTQNPWQFFKRQRVDSFPLSWYGKHASSDLRQNVTSLPDKAKYMRRRNRFDETRGEKKRRQTSDDAFFNSISDASHIASNNNGHSFLEGRDNFNMDQCRNSGPRVRTSTSNEQMRRSLSNWEATTRLKNRHNPRRSINDRPFSPPSKFHPNSIINFFFAKVAQICSTSSQPHHSLGIVST</sequence>
<name>A0A9Q8SVS6_9PEZI</name>
<evidence type="ECO:0000313" key="2">
    <source>
        <dbReference type="EMBL" id="UQC84451.1"/>
    </source>
</evidence>
<feature type="region of interest" description="Disordered" evidence="1">
    <location>
        <begin position="237"/>
        <end position="272"/>
    </location>
</feature>
<organism evidence="2 3">
    <name type="scientific">Colletotrichum lupini</name>
    <dbReference type="NCBI Taxonomy" id="145971"/>
    <lineage>
        <taxon>Eukaryota</taxon>
        <taxon>Fungi</taxon>
        <taxon>Dikarya</taxon>
        <taxon>Ascomycota</taxon>
        <taxon>Pezizomycotina</taxon>
        <taxon>Sordariomycetes</taxon>
        <taxon>Hypocreomycetidae</taxon>
        <taxon>Glomerellales</taxon>
        <taxon>Glomerellaceae</taxon>
        <taxon>Colletotrichum</taxon>
        <taxon>Colletotrichum acutatum species complex</taxon>
    </lineage>
</organism>
<protein>
    <submittedName>
        <fullName evidence="2">Uncharacterized protein</fullName>
    </submittedName>
</protein>
<dbReference type="AlphaFoldDB" id="A0A9Q8SVS6"/>
<reference evidence="2" key="1">
    <citation type="journal article" date="2021" name="Mol. Plant Microbe Interact.">
        <title>Complete Genome Sequence of the Plant-Pathogenic Fungus Colletotrichum lupini.</title>
        <authorList>
            <person name="Baroncelli R."/>
            <person name="Pensec F."/>
            <person name="Da Lio D."/>
            <person name="Boufleur T."/>
            <person name="Vicente I."/>
            <person name="Sarrocco S."/>
            <person name="Picot A."/>
            <person name="Baraldi E."/>
            <person name="Sukno S."/>
            <person name="Thon M."/>
            <person name="Le Floch G."/>
        </authorList>
    </citation>
    <scope>NUCLEOTIDE SEQUENCE</scope>
    <source>
        <strain evidence="2">IMI 504893</strain>
    </source>
</reference>
<evidence type="ECO:0000256" key="1">
    <source>
        <dbReference type="SAM" id="MobiDB-lite"/>
    </source>
</evidence>
<keyword evidence="3" id="KW-1185">Reference proteome</keyword>
<dbReference type="GeneID" id="73343934"/>
<dbReference type="RefSeq" id="XP_049146068.1">
    <property type="nucleotide sequence ID" value="XM_049288924.1"/>
</dbReference>
<accession>A0A9Q8SVS6</accession>